<dbReference type="Gene3D" id="3.90.245.10">
    <property type="entry name" value="Ribonucleoside hydrolase-like"/>
    <property type="match status" value="1"/>
</dbReference>
<dbReference type="AlphaFoldDB" id="A0A8B8EU92"/>
<dbReference type="RefSeq" id="XP_022343530.1">
    <property type="nucleotide sequence ID" value="XM_022487822.1"/>
</dbReference>
<organism evidence="3 5">
    <name type="scientific">Crassostrea virginica</name>
    <name type="common">Eastern oyster</name>
    <dbReference type="NCBI Taxonomy" id="6565"/>
    <lineage>
        <taxon>Eukaryota</taxon>
        <taxon>Metazoa</taxon>
        <taxon>Spiralia</taxon>
        <taxon>Lophotrochozoa</taxon>
        <taxon>Mollusca</taxon>
        <taxon>Bivalvia</taxon>
        <taxon>Autobranchia</taxon>
        <taxon>Pteriomorphia</taxon>
        <taxon>Ostreida</taxon>
        <taxon>Ostreoidea</taxon>
        <taxon>Ostreidae</taxon>
        <taxon>Crassostrea</taxon>
    </lineage>
</organism>
<dbReference type="KEGG" id="cvn:111136735"/>
<dbReference type="GeneID" id="111136735"/>
<sequence>MAKQKMIIDCDTGVDDAQAIMMALSRPDVDVIAITCVNGNVDVEKVCRNTLRVLKVCDAQHIPVFRGCGKPIIHSTEDAQFYHGKDGLGDLRNEIEVDLSCIQEEHAVTALLRLSKKYPGEIQLVALAPLTNVGVALRMDPEFSNRLQSLVIMGGNMHGKGNRSSSIASEFNFGCDPEAAYMTVHEMLCPIVIVSWELCLDHVYPWEKVQECMNADTEKARFLRDITRATLTTQRARQETGYRSCDAQAMAIALEPSITLETLSIHASVELKGDLTRGMLVSDWRKKLNKSPNVTFVTKIDTEKSLTIWMNMVHV</sequence>
<evidence type="ECO:0000313" key="4">
    <source>
        <dbReference type="RefSeq" id="XP_022343530.1"/>
    </source>
</evidence>
<dbReference type="PANTHER" id="PTHR46190:SF1">
    <property type="entry name" value="SI:CH211-201H21.5"/>
    <property type="match status" value="1"/>
</dbReference>
<dbReference type="Pfam" id="PF01156">
    <property type="entry name" value="IU_nuc_hydro"/>
    <property type="match status" value="1"/>
</dbReference>
<gene>
    <name evidence="4 5 6" type="primary">LOC111136735</name>
</gene>
<dbReference type="InterPro" id="IPR036452">
    <property type="entry name" value="Ribo_hydro-like"/>
</dbReference>
<feature type="domain" description="Inosine/uridine-preferring nucleoside hydrolase" evidence="2">
    <location>
        <begin position="6"/>
        <end position="304"/>
    </location>
</feature>
<evidence type="ECO:0000313" key="6">
    <source>
        <dbReference type="RefSeq" id="XP_022343532.1"/>
    </source>
</evidence>
<dbReference type="GO" id="GO:0016799">
    <property type="term" value="F:hydrolase activity, hydrolyzing N-glycosyl compounds"/>
    <property type="evidence" value="ECO:0007669"/>
    <property type="project" value="InterPro"/>
</dbReference>
<comment type="similarity">
    <text evidence="1">Belongs to the IUNH family.</text>
</comment>
<evidence type="ECO:0000313" key="3">
    <source>
        <dbReference type="Proteomes" id="UP000694844"/>
    </source>
</evidence>
<evidence type="ECO:0000259" key="2">
    <source>
        <dbReference type="Pfam" id="PF01156"/>
    </source>
</evidence>
<proteinExistence type="inferred from homology"/>
<dbReference type="InterPro" id="IPR001910">
    <property type="entry name" value="Inosine/uridine_hydrolase_dom"/>
</dbReference>
<reference evidence="4 5" key="1">
    <citation type="submission" date="2025-04" db="UniProtKB">
        <authorList>
            <consortium name="RefSeq"/>
        </authorList>
    </citation>
    <scope>IDENTIFICATION</scope>
    <source>
        <tissue evidence="4 5">Whole sample</tissue>
    </source>
</reference>
<dbReference type="RefSeq" id="XP_022343532.1">
    <property type="nucleotide sequence ID" value="XM_022487824.1"/>
</dbReference>
<evidence type="ECO:0000313" key="5">
    <source>
        <dbReference type="RefSeq" id="XP_022343531.1"/>
    </source>
</evidence>
<name>A0A8B8EU92_CRAVI</name>
<protein>
    <submittedName>
        <fullName evidence="4 5">Inosine-uridine preferring nucleoside hydrolase-like isoform X1</fullName>
    </submittedName>
</protein>
<evidence type="ECO:0000256" key="1">
    <source>
        <dbReference type="ARBA" id="ARBA00009176"/>
    </source>
</evidence>
<dbReference type="PANTHER" id="PTHR46190">
    <property type="entry name" value="SI:CH211-201H21.5-RELATED"/>
    <property type="match status" value="1"/>
</dbReference>
<accession>A0A8B8EU92</accession>
<dbReference type="CDD" id="cd02649">
    <property type="entry name" value="nuc_hydro_CeIAG"/>
    <property type="match status" value="1"/>
</dbReference>
<dbReference type="InterPro" id="IPR052775">
    <property type="entry name" value="IUN_hydrolase"/>
</dbReference>
<keyword evidence="3" id="KW-1185">Reference proteome</keyword>
<dbReference type="Proteomes" id="UP000694844">
    <property type="component" value="Chromosome 5"/>
</dbReference>
<dbReference type="SUPFAM" id="SSF53590">
    <property type="entry name" value="Nucleoside hydrolase"/>
    <property type="match status" value="1"/>
</dbReference>
<dbReference type="RefSeq" id="XP_022343531.1">
    <property type="nucleotide sequence ID" value="XM_022487823.1"/>
</dbReference>
<dbReference type="OrthoDB" id="432381at2759"/>